<keyword evidence="2" id="KW-1185">Reference proteome</keyword>
<comment type="caution">
    <text evidence="1">The sequence shown here is derived from an EMBL/GenBank/DDBJ whole genome shotgun (WGS) entry which is preliminary data.</text>
</comment>
<proteinExistence type="predicted"/>
<name>A0A9W7EJK2_9STRA</name>
<dbReference type="EMBL" id="BRXY01000253">
    <property type="protein sequence ID" value="GMH80987.1"/>
    <property type="molecule type" value="Genomic_DNA"/>
</dbReference>
<gene>
    <name evidence="1" type="ORF">TrST_g11846</name>
</gene>
<protein>
    <submittedName>
        <fullName evidence="1">Uncharacterized protein</fullName>
    </submittedName>
</protein>
<evidence type="ECO:0000313" key="2">
    <source>
        <dbReference type="Proteomes" id="UP001165085"/>
    </source>
</evidence>
<accession>A0A9W7EJK2</accession>
<organism evidence="1 2">
    <name type="scientific">Triparma strigata</name>
    <dbReference type="NCBI Taxonomy" id="1606541"/>
    <lineage>
        <taxon>Eukaryota</taxon>
        <taxon>Sar</taxon>
        <taxon>Stramenopiles</taxon>
        <taxon>Ochrophyta</taxon>
        <taxon>Bolidophyceae</taxon>
        <taxon>Parmales</taxon>
        <taxon>Triparmaceae</taxon>
        <taxon>Triparma</taxon>
    </lineage>
</organism>
<dbReference type="Proteomes" id="UP001165085">
    <property type="component" value="Unassembled WGS sequence"/>
</dbReference>
<sequence>MLTASRVKLLHGYDLDTAIHGSFSGSAVDDVVVVTDAIDYSNLPYCGGVADCIRLYESANDNCLNESKTYQFNPNNFKYCHVTCGDASPEVICTAAGEAPSETVTGDTAGQEGYLPMGKCSSNLECREAGSRYCETTIGEYNGGAFGNKPNTINWNGWGHNGTCRIKCKSFKQQFVEICSKTGY</sequence>
<reference evidence="2" key="1">
    <citation type="journal article" date="2023" name="Commun. Biol.">
        <title>Genome analysis of Parmales, the sister group of diatoms, reveals the evolutionary specialization of diatoms from phago-mixotrophs to photoautotrophs.</title>
        <authorList>
            <person name="Ban H."/>
            <person name="Sato S."/>
            <person name="Yoshikawa S."/>
            <person name="Yamada K."/>
            <person name="Nakamura Y."/>
            <person name="Ichinomiya M."/>
            <person name="Sato N."/>
            <person name="Blanc-Mathieu R."/>
            <person name="Endo H."/>
            <person name="Kuwata A."/>
            <person name="Ogata H."/>
        </authorList>
    </citation>
    <scope>NUCLEOTIDE SEQUENCE [LARGE SCALE GENOMIC DNA]</scope>
    <source>
        <strain evidence="2">NIES 3701</strain>
    </source>
</reference>
<evidence type="ECO:0000313" key="1">
    <source>
        <dbReference type="EMBL" id="GMH80987.1"/>
    </source>
</evidence>
<dbReference type="AlphaFoldDB" id="A0A9W7EJK2"/>